<proteinExistence type="predicted"/>
<gene>
    <name evidence="2" type="ORF">FIE12Z_4859</name>
</gene>
<evidence type="ECO:0000313" key="2">
    <source>
        <dbReference type="EMBL" id="RFN50913.1"/>
    </source>
</evidence>
<dbReference type="AlphaFoldDB" id="A0A395MU09"/>
<protein>
    <submittedName>
        <fullName evidence="2">Uncharacterized protein</fullName>
    </submittedName>
</protein>
<evidence type="ECO:0000313" key="3">
    <source>
        <dbReference type="Proteomes" id="UP000265631"/>
    </source>
</evidence>
<organism evidence="2 3">
    <name type="scientific">Fusarium flagelliforme</name>
    <dbReference type="NCBI Taxonomy" id="2675880"/>
    <lineage>
        <taxon>Eukaryota</taxon>
        <taxon>Fungi</taxon>
        <taxon>Dikarya</taxon>
        <taxon>Ascomycota</taxon>
        <taxon>Pezizomycotina</taxon>
        <taxon>Sordariomycetes</taxon>
        <taxon>Hypocreomycetidae</taxon>
        <taxon>Hypocreales</taxon>
        <taxon>Nectriaceae</taxon>
        <taxon>Fusarium</taxon>
        <taxon>Fusarium incarnatum-equiseti species complex</taxon>
    </lineage>
</organism>
<evidence type="ECO:0000256" key="1">
    <source>
        <dbReference type="SAM" id="MobiDB-lite"/>
    </source>
</evidence>
<feature type="region of interest" description="Disordered" evidence="1">
    <location>
        <begin position="35"/>
        <end position="70"/>
    </location>
</feature>
<accession>A0A395MU09</accession>
<name>A0A395MU09_9HYPO</name>
<keyword evidence="3" id="KW-1185">Reference proteome</keyword>
<comment type="caution">
    <text evidence="2">The sequence shown here is derived from an EMBL/GenBank/DDBJ whole genome shotgun (WGS) entry which is preliminary data.</text>
</comment>
<sequence>MVLQFIWRTGIDVQQQQHHLPAVARQAWQKLDSTTSSKDSFAIPLPANNRKRSGEPPMEALQAKRPDRTETGTALLSKGQLGRIYQQLISNKKLTADALRFVETGTEKRQDKIYQHLAPVPALSQVFSSASVQSSPTTACHSSLCQVSCPTAASCMLNIISTRWSVFFNSASTRDDQQLSASAHKQHAAGSFDSARSVHTTARLLAGAF</sequence>
<reference evidence="2 3" key="1">
    <citation type="journal article" date="2018" name="PLoS Pathog.">
        <title>Evolution of structural diversity of trichothecenes, a family of toxins produced by plant pathogenic and entomopathogenic fungi.</title>
        <authorList>
            <person name="Proctor R.H."/>
            <person name="McCormick S.P."/>
            <person name="Kim H.S."/>
            <person name="Cardoza R.E."/>
            <person name="Stanley A.M."/>
            <person name="Lindo L."/>
            <person name="Kelly A."/>
            <person name="Brown D.W."/>
            <person name="Lee T."/>
            <person name="Vaughan M.M."/>
            <person name="Alexander N.J."/>
            <person name="Busman M."/>
            <person name="Gutierrez S."/>
        </authorList>
    </citation>
    <scope>NUCLEOTIDE SEQUENCE [LARGE SCALE GENOMIC DNA]</scope>
    <source>
        <strain evidence="2 3">NRRL 13405</strain>
    </source>
</reference>
<dbReference type="EMBL" id="PXXK01000124">
    <property type="protein sequence ID" value="RFN50913.1"/>
    <property type="molecule type" value="Genomic_DNA"/>
</dbReference>
<dbReference type="Proteomes" id="UP000265631">
    <property type="component" value="Unassembled WGS sequence"/>
</dbReference>